<gene>
    <name evidence="2" type="ORF">CDL12_27879</name>
</gene>
<dbReference type="Gene3D" id="3.30.70.1990">
    <property type="match status" value="1"/>
</dbReference>
<dbReference type="PANTHER" id="PTHR42923">
    <property type="entry name" value="PROTOPORPHYRINOGEN OXIDASE"/>
    <property type="match status" value="1"/>
</dbReference>
<dbReference type="Gene3D" id="1.10.405.20">
    <property type="match status" value="1"/>
</dbReference>
<dbReference type="Pfam" id="PF01593">
    <property type="entry name" value="Amino_oxidase"/>
    <property type="match status" value="1"/>
</dbReference>
<dbReference type="SUPFAM" id="SSF51905">
    <property type="entry name" value="FAD/NAD(P)-binding domain"/>
    <property type="match status" value="1"/>
</dbReference>
<dbReference type="PANTHER" id="PTHR42923:SF17">
    <property type="entry name" value="AMINE OXIDASE DOMAIN-CONTAINING PROTEIN"/>
    <property type="match status" value="1"/>
</dbReference>
<dbReference type="GO" id="GO:0016491">
    <property type="term" value="F:oxidoreductase activity"/>
    <property type="evidence" value="ECO:0007669"/>
    <property type="project" value="InterPro"/>
</dbReference>
<dbReference type="InterPro" id="IPR050464">
    <property type="entry name" value="Zeta_carotene_desat/Oxidored"/>
</dbReference>
<dbReference type="EC" id="5.3.3.13" evidence="2"/>
<dbReference type="InterPro" id="IPR036188">
    <property type="entry name" value="FAD/NAD-bd_sf"/>
</dbReference>
<organism evidence="2 3">
    <name type="scientific">Handroanthus impetiginosus</name>
    <dbReference type="NCBI Taxonomy" id="429701"/>
    <lineage>
        <taxon>Eukaryota</taxon>
        <taxon>Viridiplantae</taxon>
        <taxon>Streptophyta</taxon>
        <taxon>Embryophyta</taxon>
        <taxon>Tracheophyta</taxon>
        <taxon>Spermatophyta</taxon>
        <taxon>Magnoliopsida</taxon>
        <taxon>eudicotyledons</taxon>
        <taxon>Gunneridae</taxon>
        <taxon>Pentapetalae</taxon>
        <taxon>asterids</taxon>
        <taxon>lamiids</taxon>
        <taxon>Lamiales</taxon>
        <taxon>Bignoniaceae</taxon>
        <taxon>Crescentiina</taxon>
        <taxon>Tabebuia alliance</taxon>
        <taxon>Handroanthus</taxon>
    </lineage>
</organism>
<protein>
    <submittedName>
        <fullName evidence="2">Polyenoic fatty acid isomerase</fullName>
        <ecNumber evidence="2">5.3.3.13</ecNumber>
    </submittedName>
</protein>
<keyword evidence="2" id="KW-0413">Isomerase</keyword>
<dbReference type="AlphaFoldDB" id="A0A2G9G2T3"/>
<dbReference type="GO" id="GO:0034016">
    <property type="term" value="F:polyenoic fatty acid isomerase activity"/>
    <property type="evidence" value="ECO:0007669"/>
    <property type="project" value="UniProtKB-EC"/>
</dbReference>
<dbReference type="PRINTS" id="PR00419">
    <property type="entry name" value="ADXRDTASE"/>
</dbReference>
<sequence>MEMMRVAVVGGGISGLVAAYVLAKDGAEVVLYEKEDSLGGHAKTVTVNGNALDLGFMVFSQVTCPNMMELFETLAVDMELSDMSSFSTTCSGLSSLFAQKKNILNPCFWKIIREITKFKNDASNYVEKIENNADVDRNETLGHFLQLRGYSELFQKAFLIPTCATIWSCSSEVTSFSAYSVLPFLLNHHTFELFNCRQRLIPRWHSQSFITRTKEELQSRGCQIRTNSEIYSVLTNDTGCVVMCKDGSKEVYDGCIIATHAPDALKMLGKQATYDELRILGAFQYANRYAYLLPFNIHSLSFTLKKANKG</sequence>
<dbReference type="STRING" id="429701.A0A2G9G2T3"/>
<dbReference type="OrthoDB" id="1283589at2759"/>
<accession>A0A2G9G2T3</accession>
<dbReference type="InterPro" id="IPR002937">
    <property type="entry name" value="Amino_oxidase"/>
</dbReference>
<evidence type="ECO:0000259" key="1">
    <source>
        <dbReference type="Pfam" id="PF01593"/>
    </source>
</evidence>
<dbReference type="Gene3D" id="3.50.50.60">
    <property type="entry name" value="FAD/NAD(P)-binding domain"/>
    <property type="match status" value="1"/>
</dbReference>
<dbReference type="Proteomes" id="UP000231279">
    <property type="component" value="Unassembled WGS sequence"/>
</dbReference>
<comment type="caution">
    <text evidence="2">The sequence shown here is derived from an EMBL/GenBank/DDBJ whole genome shotgun (WGS) entry which is preliminary data.</text>
</comment>
<evidence type="ECO:0000313" key="3">
    <source>
        <dbReference type="Proteomes" id="UP000231279"/>
    </source>
</evidence>
<evidence type="ECO:0000313" key="2">
    <source>
        <dbReference type="EMBL" id="PIM99623.1"/>
    </source>
</evidence>
<feature type="domain" description="Amine oxidase" evidence="1">
    <location>
        <begin position="13"/>
        <end position="265"/>
    </location>
</feature>
<dbReference type="EMBL" id="NKXS01007466">
    <property type="protein sequence ID" value="PIM99623.1"/>
    <property type="molecule type" value="Genomic_DNA"/>
</dbReference>
<name>A0A2G9G2T3_9LAMI</name>
<proteinExistence type="predicted"/>
<keyword evidence="3" id="KW-1185">Reference proteome</keyword>
<reference evidence="3" key="1">
    <citation type="journal article" date="2018" name="Gigascience">
        <title>Genome assembly of the Pink Ipe (Handroanthus impetiginosus, Bignoniaceae), a highly valued, ecologically keystone Neotropical timber forest tree.</title>
        <authorList>
            <person name="Silva-Junior O.B."/>
            <person name="Grattapaglia D."/>
            <person name="Novaes E."/>
            <person name="Collevatti R.G."/>
        </authorList>
    </citation>
    <scope>NUCLEOTIDE SEQUENCE [LARGE SCALE GENOMIC DNA]</scope>
    <source>
        <strain evidence="3">cv. UFG-1</strain>
    </source>
</reference>